<dbReference type="SMART" id="SM00304">
    <property type="entry name" value="HAMP"/>
    <property type="match status" value="1"/>
</dbReference>
<dbReference type="Pfam" id="PF05227">
    <property type="entry name" value="CHASE3"/>
    <property type="match status" value="1"/>
</dbReference>
<keyword evidence="8" id="KW-1133">Transmembrane helix</keyword>
<dbReference type="Gene3D" id="3.30.565.10">
    <property type="entry name" value="Histidine kinase-like ATPase, C-terminal domain"/>
    <property type="match status" value="1"/>
</dbReference>
<feature type="domain" description="HAMP" evidence="10">
    <location>
        <begin position="196"/>
        <end position="248"/>
    </location>
</feature>
<keyword evidence="7" id="KW-0175">Coiled coil</keyword>
<dbReference type="FunFam" id="3.30.565.10:FF:000006">
    <property type="entry name" value="Sensor histidine kinase WalK"/>
    <property type="match status" value="1"/>
</dbReference>
<dbReference type="EC" id="2.7.13.3" evidence="3"/>
<dbReference type="SMART" id="SM00387">
    <property type="entry name" value="HATPase_c"/>
    <property type="match status" value="1"/>
</dbReference>
<feature type="domain" description="Histidine kinase" evidence="9">
    <location>
        <begin position="277"/>
        <end position="491"/>
    </location>
</feature>
<dbReference type="PROSITE" id="PS50109">
    <property type="entry name" value="HIS_KIN"/>
    <property type="match status" value="1"/>
</dbReference>
<dbReference type="GO" id="GO:0000155">
    <property type="term" value="F:phosphorelay sensor kinase activity"/>
    <property type="evidence" value="ECO:0007669"/>
    <property type="project" value="InterPro"/>
</dbReference>
<dbReference type="SUPFAM" id="SSF47384">
    <property type="entry name" value="Homodimeric domain of signal transducing histidine kinase"/>
    <property type="match status" value="1"/>
</dbReference>
<keyword evidence="8" id="KW-0812">Transmembrane</keyword>
<dbReference type="Pfam" id="PF00512">
    <property type="entry name" value="HisKA"/>
    <property type="match status" value="1"/>
</dbReference>
<keyword evidence="8" id="KW-0472">Membrane</keyword>
<protein>
    <recommendedName>
        <fullName evidence="3">histidine kinase</fullName>
        <ecNumber evidence="3">2.7.13.3</ecNumber>
    </recommendedName>
</protein>
<dbReference type="CDD" id="cd00082">
    <property type="entry name" value="HisKA"/>
    <property type="match status" value="1"/>
</dbReference>
<dbReference type="RefSeq" id="WP_339097567.1">
    <property type="nucleotide sequence ID" value="NZ_CP149783.1"/>
</dbReference>
<dbReference type="InterPro" id="IPR036890">
    <property type="entry name" value="HATPase_C_sf"/>
</dbReference>
<dbReference type="InterPro" id="IPR005467">
    <property type="entry name" value="His_kinase_dom"/>
</dbReference>
<dbReference type="InterPro" id="IPR003661">
    <property type="entry name" value="HisK_dim/P_dom"/>
</dbReference>
<evidence type="ECO:0000259" key="10">
    <source>
        <dbReference type="PROSITE" id="PS50885"/>
    </source>
</evidence>
<keyword evidence="5" id="KW-0808">Transferase</keyword>
<feature type="coiled-coil region" evidence="7">
    <location>
        <begin position="148"/>
        <end position="208"/>
    </location>
</feature>
<dbReference type="InterPro" id="IPR003660">
    <property type="entry name" value="HAMP_dom"/>
</dbReference>
<dbReference type="Gene3D" id="1.10.287.130">
    <property type="match status" value="1"/>
</dbReference>
<name>A0AAU6Q7A4_9DEIO</name>
<dbReference type="Gene3D" id="6.10.340.10">
    <property type="match status" value="1"/>
</dbReference>
<dbReference type="EMBL" id="CP149783">
    <property type="protein sequence ID" value="WYF46137.1"/>
    <property type="molecule type" value="Genomic_DNA"/>
</dbReference>
<comment type="catalytic activity">
    <reaction evidence="1">
        <text>ATP + protein L-histidine = ADP + protein N-phospho-L-histidine.</text>
        <dbReference type="EC" id="2.7.13.3"/>
    </reaction>
</comment>
<evidence type="ECO:0000256" key="7">
    <source>
        <dbReference type="SAM" id="Coils"/>
    </source>
</evidence>
<dbReference type="InterPro" id="IPR003594">
    <property type="entry name" value="HATPase_dom"/>
</dbReference>
<evidence type="ECO:0000313" key="11">
    <source>
        <dbReference type="EMBL" id="WYF46137.1"/>
    </source>
</evidence>
<dbReference type="Pfam" id="PF00672">
    <property type="entry name" value="HAMP"/>
    <property type="match status" value="1"/>
</dbReference>
<dbReference type="InterPro" id="IPR036097">
    <property type="entry name" value="HisK_dim/P_sf"/>
</dbReference>
<evidence type="ECO:0000256" key="6">
    <source>
        <dbReference type="ARBA" id="ARBA00022777"/>
    </source>
</evidence>
<evidence type="ECO:0000256" key="2">
    <source>
        <dbReference type="ARBA" id="ARBA00004370"/>
    </source>
</evidence>
<evidence type="ECO:0000259" key="9">
    <source>
        <dbReference type="PROSITE" id="PS50109"/>
    </source>
</evidence>
<dbReference type="PROSITE" id="PS50885">
    <property type="entry name" value="HAMP"/>
    <property type="match status" value="1"/>
</dbReference>
<dbReference type="AlphaFoldDB" id="A0AAU6Q7A4"/>
<dbReference type="CDD" id="cd19410">
    <property type="entry name" value="HK9-like_sensor"/>
    <property type="match status" value="1"/>
</dbReference>
<dbReference type="InterPro" id="IPR007891">
    <property type="entry name" value="CHASE3"/>
</dbReference>
<dbReference type="SUPFAM" id="SSF55874">
    <property type="entry name" value="ATPase domain of HSP90 chaperone/DNA topoisomerase II/histidine kinase"/>
    <property type="match status" value="1"/>
</dbReference>
<dbReference type="SMART" id="SM00388">
    <property type="entry name" value="HisKA"/>
    <property type="match status" value="1"/>
</dbReference>
<dbReference type="CDD" id="cd06225">
    <property type="entry name" value="HAMP"/>
    <property type="match status" value="1"/>
</dbReference>
<sequence>MRPLLPPLLVLALVTLGIVTSFNLSAASAHYADNSQARLLRLRLMLTDIAQMENGQRGYVITGRESALRPYLEAQQGFERHVREYRELIITERQHTRLDRVVALVERWEREAAQPEIAARRESLDAAVARIAGGRGEKLSGEARAVLLAMLEAENERLTGALRSSNQSLLRVRWLTPLGLLLCLALLALALRRAIETLEANIEQLTGGTRQIAAGEYGQRLTPLGIREFDLLGQQFNRMAATIEQRQRELEARSLTLQQVNESLQRSNHELERFAYVASHDLQEPLRTIGSYTELIAKRYGDKLDERGERYIEFTISATYRLKNLIQDLLVFSRARRTGREFGPVDMNALLGEVAGDLETRLSEVGGQLEVGPLPHVQGNPELLHHIFLNLLGNALKFRDPRRPPHVGVRAEPEGEMWRFSVQDNGIGIEAEYHERIFEIFQRLHGVGEYEGSGIGLAVTRSAVEQHGGRIWLVSEPGQGTTFFFTLPSAVKPQTEQAT</sequence>
<feature type="transmembrane region" description="Helical" evidence="8">
    <location>
        <begin position="174"/>
        <end position="191"/>
    </location>
</feature>
<accession>A0AAU6Q7A4</accession>
<comment type="subcellular location">
    <subcellularLocation>
        <location evidence="2">Membrane</location>
    </subcellularLocation>
</comment>
<organism evidence="11">
    <name type="scientific">Deinococcus sp. VB142</name>
    <dbReference type="NCBI Taxonomy" id="3112952"/>
    <lineage>
        <taxon>Bacteria</taxon>
        <taxon>Thermotogati</taxon>
        <taxon>Deinococcota</taxon>
        <taxon>Deinococci</taxon>
        <taxon>Deinococcales</taxon>
        <taxon>Deinococcaceae</taxon>
        <taxon>Deinococcus</taxon>
    </lineage>
</organism>
<dbReference type="GO" id="GO:0016020">
    <property type="term" value="C:membrane"/>
    <property type="evidence" value="ECO:0007669"/>
    <property type="project" value="UniProtKB-SubCell"/>
</dbReference>
<keyword evidence="4" id="KW-0597">Phosphoprotein</keyword>
<proteinExistence type="predicted"/>
<evidence type="ECO:0000256" key="5">
    <source>
        <dbReference type="ARBA" id="ARBA00022679"/>
    </source>
</evidence>
<evidence type="ECO:0000256" key="8">
    <source>
        <dbReference type="SAM" id="Phobius"/>
    </source>
</evidence>
<dbReference type="GO" id="GO:0005524">
    <property type="term" value="F:ATP binding"/>
    <property type="evidence" value="ECO:0007669"/>
    <property type="project" value="UniProtKB-KW"/>
</dbReference>
<keyword evidence="6" id="KW-0418">Kinase</keyword>
<dbReference type="CDD" id="cd16921">
    <property type="entry name" value="HATPase_FilI-like"/>
    <property type="match status" value="1"/>
</dbReference>
<dbReference type="Pfam" id="PF02518">
    <property type="entry name" value="HATPase_c"/>
    <property type="match status" value="1"/>
</dbReference>
<dbReference type="PANTHER" id="PTHR43304">
    <property type="entry name" value="PHYTOCHROME-LIKE PROTEIN CPH1"/>
    <property type="match status" value="1"/>
</dbReference>
<dbReference type="InterPro" id="IPR004358">
    <property type="entry name" value="Sig_transdc_His_kin-like_C"/>
</dbReference>
<keyword evidence="11" id="KW-0067">ATP-binding</keyword>
<dbReference type="PRINTS" id="PR00344">
    <property type="entry name" value="BCTRLSENSOR"/>
</dbReference>
<dbReference type="InterPro" id="IPR052162">
    <property type="entry name" value="Sensor_kinase/Photoreceptor"/>
</dbReference>
<gene>
    <name evidence="11" type="ORF">WDJ50_17115</name>
</gene>
<evidence type="ECO:0000256" key="3">
    <source>
        <dbReference type="ARBA" id="ARBA00012438"/>
    </source>
</evidence>
<keyword evidence="11" id="KW-0547">Nucleotide-binding</keyword>
<reference evidence="11" key="1">
    <citation type="submission" date="2024-03" db="EMBL/GenBank/DDBJ databases">
        <title>Deinococcus weizhi sp. nov., isolated from human skin.</title>
        <authorList>
            <person name="Wei Z."/>
            <person name="Tian F."/>
            <person name="Yang C."/>
            <person name="Xin L.T."/>
            <person name="Wen Z.J."/>
            <person name="Lan K.C."/>
            <person name="Yu L."/>
            <person name="Zhe W."/>
            <person name="Dan F.D."/>
            <person name="Jun W."/>
            <person name="Rui Z."/>
            <person name="Yong X.J."/>
            <person name="Ting Y."/>
            <person name="Wei X."/>
            <person name="Xu Z.G."/>
            <person name="Xin Z."/>
            <person name="Dong F.G."/>
            <person name="Ni X.M."/>
            <person name="Zheng M.G."/>
            <person name="Chun Y."/>
            <person name="Qian W.X."/>
        </authorList>
    </citation>
    <scope>NUCLEOTIDE SEQUENCE</scope>
    <source>
        <strain evidence="11">VB142</strain>
    </source>
</reference>
<dbReference type="PANTHER" id="PTHR43304:SF1">
    <property type="entry name" value="PAC DOMAIN-CONTAINING PROTEIN"/>
    <property type="match status" value="1"/>
</dbReference>
<evidence type="ECO:0000256" key="4">
    <source>
        <dbReference type="ARBA" id="ARBA00022553"/>
    </source>
</evidence>
<evidence type="ECO:0000256" key="1">
    <source>
        <dbReference type="ARBA" id="ARBA00000085"/>
    </source>
</evidence>